<keyword evidence="5 7" id="KW-0472">Membrane</keyword>
<evidence type="ECO:0000313" key="10">
    <source>
        <dbReference type="EMBL" id="TAA75101.1"/>
    </source>
</evidence>
<evidence type="ECO:0000256" key="6">
    <source>
        <dbReference type="ARBA" id="ARBA00038076"/>
    </source>
</evidence>
<feature type="transmembrane region" description="Helical" evidence="7">
    <location>
        <begin position="21"/>
        <end position="39"/>
    </location>
</feature>
<dbReference type="Pfam" id="PF12704">
    <property type="entry name" value="MacB_PCD"/>
    <property type="match status" value="1"/>
</dbReference>
<comment type="similarity">
    <text evidence="6">Belongs to the ABC-4 integral membrane protein family.</text>
</comment>
<gene>
    <name evidence="10" type="ORF">CDV28_11127</name>
</gene>
<evidence type="ECO:0000256" key="4">
    <source>
        <dbReference type="ARBA" id="ARBA00022989"/>
    </source>
</evidence>
<dbReference type="PANTHER" id="PTHR30572:SF4">
    <property type="entry name" value="ABC TRANSPORTER PERMEASE YTRF"/>
    <property type="match status" value="1"/>
</dbReference>
<dbReference type="InterPro" id="IPR003838">
    <property type="entry name" value="ABC3_permease_C"/>
</dbReference>
<reference evidence="10" key="1">
    <citation type="submission" date="2017-07" db="EMBL/GenBank/DDBJ databases">
        <title>The cable genome - Insights into the physiology and evolution of filamentous bacteria capable of sulfide oxidation via long distance electron transfer.</title>
        <authorList>
            <person name="Thorup C."/>
            <person name="Bjerg J.T."/>
            <person name="Schreiber L."/>
            <person name="Nielsen L.P."/>
            <person name="Kjeldsen K.U."/>
            <person name="Boesen T."/>
            <person name="Boggild A."/>
            <person name="Meysman F."/>
            <person name="Geelhoed J."/>
            <person name="Schramm A."/>
        </authorList>
    </citation>
    <scope>NUCLEOTIDE SEQUENCE [LARGE SCALE GENOMIC DNA]</scope>
    <source>
        <strain evidence="10">GS</strain>
    </source>
</reference>
<organism evidence="10 11">
    <name type="scientific">Candidatus Electronema aureum</name>
    <dbReference type="NCBI Taxonomy" id="2005002"/>
    <lineage>
        <taxon>Bacteria</taxon>
        <taxon>Pseudomonadati</taxon>
        <taxon>Thermodesulfobacteriota</taxon>
        <taxon>Desulfobulbia</taxon>
        <taxon>Desulfobulbales</taxon>
        <taxon>Desulfobulbaceae</taxon>
        <taxon>Candidatus Electronema</taxon>
    </lineage>
</organism>
<feature type="transmembrane region" description="Helical" evidence="7">
    <location>
        <begin position="308"/>
        <end position="332"/>
    </location>
</feature>
<comment type="subcellular location">
    <subcellularLocation>
        <location evidence="1">Cell membrane</location>
        <topology evidence="1">Multi-pass membrane protein</topology>
    </subcellularLocation>
</comment>
<protein>
    <submittedName>
        <fullName evidence="10">ABC transport system permease protein</fullName>
    </submittedName>
</protein>
<evidence type="ECO:0000256" key="5">
    <source>
        <dbReference type="ARBA" id="ARBA00023136"/>
    </source>
</evidence>
<feature type="domain" description="ABC3 transporter permease C-terminal" evidence="8">
    <location>
        <begin position="265"/>
        <end position="385"/>
    </location>
</feature>
<dbReference type="InterPro" id="IPR050250">
    <property type="entry name" value="Macrolide_Exporter_MacB"/>
</dbReference>
<dbReference type="GO" id="GO:0022857">
    <property type="term" value="F:transmembrane transporter activity"/>
    <property type="evidence" value="ECO:0007669"/>
    <property type="project" value="TreeGrafter"/>
</dbReference>
<dbReference type="AlphaFoldDB" id="A0A521G2M1"/>
<dbReference type="Pfam" id="PF02687">
    <property type="entry name" value="FtsX"/>
    <property type="match status" value="1"/>
</dbReference>
<comment type="caution">
    <text evidence="10">The sequence shown here is derived from an EMBL/GenBank/DDBJ whole genome shotgun (WGS) entry which is preliminary data.</text>
</comment>
<evidence type="ECO:0000256" key="2">
    <source>
        <dbReference type="ARBA" id="ARBA00022475"/>
    </source>
</evidence>
<sequence>MLTIYKVCYKNLLRKKLRSSLTIIGVGLSAWVLASLMGFNKGYEASLNRDIDNMGFQIVVTAKGCPYEAATLMLKGGTSLRYMKESIVQEVAANAEVEKMTPMLMQAIFDPNKGESGGMAAYLGVDPATYPQMKTYLEFKQGGWFKDAAAYEAVLGYEAAELEQREVGDILLIPEKNVELKVVGILKRTGTQDDGTIFIPFKAVQKIFDKPGELTGLGIKVKKDANIALLEEKLYKLPDVQVVSLAQVKQTIMNLVSTAKVMVMSIAIIAVLIAMVGVINTILMSVFERYQEIGILKSIGAMPEDIFKLIWIETFILCLFGGLLGTVMAFGLSQITELLIRRLLPYAPTGSLILLDLKLILTTLVSVLLIGLISGIYPAWKAARVRPLESIRNEMS</sequence>
<keyword evidence="4 7" id="KW-1133">Transmembrane helix</keyword>
<keyword evidence="11" id="KW-1185">Reference proteome</keyword>
<evidence type="ECO:0000256" key="3">
    <source>
        <dbReference type="ARBA" id="ARBA00022692"/>
    </source>
</evidence>
<evidence type="ECO:0000256" key="1">
    <source>
        <dbReference type="ARBA" id="ARBA00004651"/>
    </source>
</evidence>
<feature type="transmembrane region" description="Helical" evidence="7">
    <location>
        <begin position="261"/>
        <end position="287"/>
    </location>
</feature>
<evidence type="ECO:0000256" key="7">
    <source>
        <dbReference type="SAM" id="Phobius"/>
    </source>
</evidence>
<dbReference type="GO" id="GO:0005886">
    <property type="term" value="C:plasma membrane"/>
    <property type="evidence" value="ECO:0007669"/>
    <property type="project" value="UniProtKB-SubCell"/>
</dbReference>
<name>A0A521G2M1_9BACT</name>
<proteinExistence type="inferred from homology"/>
<feature type="domain" description="MacB-like periplasmic core" evidence="9">
    <location>
        <begin position="19"/>
        <end position="234"/>
    </location>
</feature>
<dbReference type="InterPro" id="IPR025857">
    <property type="entry name" value="MacB_PCD"/>
</dbReference>
<keyword evidence="2" id="KW-1003">Cell membrane</keyword>
<accession>A0A521G2M1</accession>
<dbReference type="PANTHER" id="PTHR30572">
    <property type="entry name" value="MEMBRANE COMPONENT OF TRANSPORTER-RELATED"/>
    <property type="match status" value="1"/>
</dbReference>
<evidence type="ECO:0000313" key="11">
    <source>
        <dbReference type="Proteomes" id="UP000316238"/>
    </source>
</evidence>
<dbReference type="Proteomes" id="UP000316238">
    <property type="component" value="Unassembled WGS sequence"/>
</dbReference>
<keyword evidence="3 7" id="KW-0812">Transmembrane</keyword>
<dbReference type="EMBL" id="NQJD01000011">
    <property type="protein sequence ID" value="TAA75101.1"/>
    <property type="molecule type" value="Genomic_DNA"/>
</dbReference>
<feature type="transmembrane region" description="Helical" evidence="7">
    <location>
        <begin position="352"/>
        <end position="377"/>
    </location>
</feature>
<evidence type="ECO:0000259" key="8">
    <source>
        <dbReference type="Pfam" id="PF02687"/>
    </source>
</evidence>
<evidence type="ECO:0000259" key="9">
    <source>
        <dbReference type="Pfam" id="PF12704"/>
    </source>
</evidence>